<evidence type="ECO:0000313" key="6">
    <source>
        <dbReference type="EMBL" id="SEP01860.1"/>
    </source>
</evidence>
<dbReference type="AlphaFoldDB" id="A0A1H8UF70"/>
<dbReference type="InterPro" id="IPR036890">
    <property type="entry name" value="HATPase_C_sf"/>
</dbReference>
<dbReference type="Gene3D" id="3.30.565.10">
    <property type="entry name" value="Histidine kinase-like ATPase, C-terminal domain"/>
    <property type="match status" value="1"/>
</dbReference>
<dbReference type="Pfam" id="PF07730">
    <property type="entry name" value="HisKA_3"/>
    <property type="match status" value="1"/>
</dbReference>
<feature type="domain" description="GAF" evidence="5">
    <location>
        <begin position="205"/>
        <end position="356"/>
    </location>
</feature>
<dbReference type="PANTHER" id="PTHR24421">
    <property type="entry name" value="NITRATE/NITRITE SENSOR PROTEIN NARX-RELATED"/>
    <property type="match status" value="1"/>
</dbReference>
<reference evidence="7" key="1">
    <citation type="submission" date="2016-10" db="EMBL/GenBank/DDBJ databases">
        <authorList>
            <person name="Varghese N."/>
            <person name="Submissions S."/>
        </authorList>
    </citation>
    <scope>NUCLEOTIDE SEQUENCE [LARGE SCALE GENOMIC DNA]</scope>
    <source>
        <strain evidence="7">DSM 45413</strain>
    </source>
</reference>
<dbReference type="SMART" id="SM00065">
    <property type="entry name" value="GAF"/>
    <property type="match status" value="2"/>
</dbReference>
<proteinExistence type="predicted"/>
<keyword evidence="7" id="KW-1185">Reference proteome</keyword>
<dbReference type="InterPro" id="IPR003594">
    <property type="entry name" value="HATPase_dom"/>
</dbReference>
<dbReference type="Proteomes" id="UP000198960">
    <property type="component" value="Unassembled WGS sequence"/>
</dbReference>
<dbReference type="SUPFAM" id="SSF55781">
    <property type="entry name" value="GAF domain-like"/>
    <property type="match status" value="2"/>
</dbReference>
<accession>A0A1H8UF70</accession>
<dbReference type="Pfam" id="PF02518">
    <property type="entry name" value="HATPase_c"/>
    <property type="match status" value="1"/>
</dbReference>
<gene>
    <name evidence="6" type="ORF">SAMN05660991_02855</name>
</gene>
<keyword evidence="3" id="KW-0902">Two-component regulatory system</keyword>
<name>A0A1H8UF70_9ACTN</name>
<dbReference type="GO" id="GO:0046983">
    <property type="term" value="F:protein dimerization activity"/>
    <property type="evidence" value="ECO:0007669"/>
    <property type="project" value="InterPro"/>
</dbReference>
<dbReference type="InterPro" id="IPR050482">
    <property type="entry name" value="Sensor_HK_TwoCompSys"/>
</dbReference>
<dbReference type="GO" id="GO:0000155">
    <property type="term" value="F:phosphorelay sensor kinase activity"/>
    <property type="evidence" value="ECO:0007669"/>
    <property type="project" value="InterPro"/>
</dbReference>
<dbReference type="STRING" id="673521.SAMN05660991_02855"/>
<dbReference type="InterPro" id="IPR029016">
    <property type="entry name" value="GAF-like_dom_sf"/>
</dbReference>
<dbReference type="Gene3D" id="3.30.450.40">
    <property type="match status" value="2"/>
</dbReference>
<keyword evidence="2" id="KW-0418">Kinase</keyword>
<dbReference type="GO" id="GO:0016020">
    <property type="term" value="C:membrane"/>
    <property type="evidence" value="ECO:0007669"/>
    <property type="project" value="InterPro"/>
</dbReference>
<protein>
    <submittedName>
        <fullName evidence="6">GAF domain-containing protein</fullName>
    </submittedName>
</protein>
<dbReference type="EMBL" id="FOEE01000008">
    <property type="protein sequence ID" value="SEP01860.1"/>
    <property type="molecule type" value="Genomic_DNA"/>
</dbReference>
<dbReference type="InterPro" id="IPR011712">
    <property type="entry name" value="Sig_transdc_His_kin_sub3_dim/P"/>
</dbReference>
<dbReference type="Gene3D" id="1.20.5.1930">
    <property type="match status" value="1"/>
</dbReference>
<feature type="region of interest" description="Disordered" evidence="4">
    <location>
        <begin position="537"/>
        <end position="556"/>
    </location>
</feature>
<organism evidence="6 7">
    <name type="scientific">Trujillonella endophytica</name>
    <dbReference type="NCBI Taxonomy" id="673521"/>
    <lineage>
        <taxon>Bacteria</taxon>
        <taxon>Bacillati</taxon>
        <taxon>Actinomycetota</taxon>
        <taxon>Actinomycetes</taxon>
        <taxon>Geodermatophilales</taxon>
        <taxon>Geodermatophilaceae</taxon>
        <taxon>Trujillonella</taxon>
    </lineage>
</organism>
<feature type="domain" description="GAF" evidence="5">
    <location>
        <begin position="36"/>
        <end position="184"/>
    </location>
</feature>
<evidence type="ECO:0000256" key="1">
    <source>
        <dbReference type="ARBA" id="ARBA00022679"/>
    </source>
</evidence>
<dbReference type="CDD" id="cd16917">
    <property type="entry name" value="HATPase_UhpB-NarQ-NarX-like"/>
    <property type="match status" value="1"/>
</dbReference>
<evidence type="ECO:0000256" key="4">
    <source>
        <dbReference type="SAM" id="MobiDB-lite"/>
    </source>
</evidence>
<evidence type="ECO:0000256" key="2">
    <source>
        <dbReference type="ARBA" id="ARBA00022777"/>
    </source>
</evidence>
<sequence length="556" mass="58533">MPSPSADRAVSPPDPGEHGVITSLTAGVRAAAAGNRLEATLYALVRAATEHAGARYGALGVLAPDGEHLDRFVVVGTTEEEAARIGRLPTGRGILRLLVDDPVPLRLDDLGAHAASVGLPQGHPTMRSFLGVPVRVGDAVFGHLYLTEKRDGGPFTEADEEAVLALAAAAGLAVENARLAESAERQRAWAQAGTELITSLLSGTVPERIVHEVVERVAALTSADLCGVLVARGDDPDAFTVVAAAGDGADAEGVRLPLAGTRLNLAHRLGRPVILDDITAIAESQPYAPVVRELVADGFGPGLVVPLPGRPAPATIVALRKVGRPPFSPEILELAAAFATQLGIASELARSQRRERELRLSAERDRIARDLHDHVVQRIYATGLALDRISRSLEPDAPGAAARIAERVDELDETIVRIRTAIFELHEAGAGSPTAVRARLSEVVRSVTEGHGLRVDLRVRDSSTELPADLVHDVVATVRELVTNVVRHAAASRVTVEVLSDGEVAVVVTDDGRGMPPVIARNGLGNLADRAERRGGRMQVTAGPPGTSVHWSVPRP</sequence>
<evidence type="ECO:0000313" key="7">
    <source>
        <dbReference type="Proteomes" id="UP000198960"/>
    </source>
</evidence>
<evidence type="ECO:0000256" key="3">
    <source>
        <dbReference type="ARBA" id="ARBA00023012"/>
    </source>
</evidence>
<evidence type="ECO:0000259" key="5">
    <source>
        <dbReference type="SMART" id="SM00065"/>
    </source>
</evidence>
<dbReference type="SUPFAM" id="SSF55874">
    <property type="entry name" value="ATPase domain of HSP90 chaperone/DNA topoisomerase II/histidine kinase"/>
    <property type="match status" value="1"/>
</dbReference>
<dbReference type="Pfam" id="PF13185">
    <property type="entry name" value="GAF_2"/>
    <property type="match status" value="1"/>
</dbReference>
<keyword evidence="1" id="KW-0808">Transferase</keyword>
<dbReference type="PANTHER" id="PTHR24421:SF56">
    <property type="entry name" value="OXYGEN SENSOR HISTIDINE KINASE RESPONSE REGULATOR DOST"/>
    <property type="match status" value="1"/>
</dbReference>
<dbReference type="InterPro" id="IPR003018">
    <property type="entry name" value="GAF"/>
</dbReference>
<dbReference type="Pfam" id="PF01590">
    <property type="entry name" value="GAF"/>
    <property type="match status" value="1"/>
</dbReference>